<feature type="transmembrane region" description="Helical" evidence="1">
    <location>
        <begin position="60"/>
        <end position="80"/>
    </location>
</feature>
<feature type="domain" description="M23ase beta-sheet core" evidence="2">
    <location>
        <begin position="209"/>
        <end position="274"/>
    </location>
</feature>
<proteinExistence type="predicted"/>
<dbReference type="InterPro" id="IPR011055">
    <property type="entry name" value="Dup_hybrid_motif"/>
</dbReference>
<sequence length="304" mass="33061">MQLSLAILLTTQVFLPAFFLIWLWWPRPADQLAWLMRVVYGACYIAFITILGRWDFLSTALIFILPAVFALAAFVSFLRVRDRRWNSAVSPVRAHGFTAAMSVFFLALAMRGLSGYGYHETAVDLAFPFDRGQYYIGQGGSTTSINNHHADKSQRFALDIVALNRLGARADGLMPRSLTDYVIFGRTVKSPCSGIAISTHDGVADNAIGETNTQEPAGNYVIVACGSVRVLLGHLRARSIGVSAGEVVTAGQTIGNVGNSGNSSEPHLHMHAYLGGTLDYNEGEGVPMTFEDRFLVRGSIVTVP</sequence>
<dbReference type="Pfam" id="PF01551">
    <property type="entry name" value="Peptidase_M23"/>
    <property type="match status" value="1"/>
</dbReference>
<organism evidence="3 4">
    <name type="scientific">Shinella sedimenti</name>
    <dbReference type="NCBI Taxonomy" id="2919913"/>
    <lineage>
        <taxon>Bacteria</taxon>
        <taxon>Pseudomonadati</taxon>
        <taxon>Pseudomonadota</taxon>
        <taxon>Alphaproteobacteria</taxon>
        <taxon>Hyphomicrobiales</taxon>
        <taxon>Rhizobiaceae</taxon>
        <taxon>Shinella</taxon>
    </lineage>
</organism>
<evidence type="ECO:0000313" key="3">
    <source>
        <dbReference type="EMBL" id="MCJ8148601.1"/>
    </source>
</evidence>
<keyword evidence="4" id="KW-1185">Reference proteome</keyword>
<feature type="transmembrane region" description="Helical" evidence="1">
    <location>
        <begin position="92"/>
        <end position="110"/>
    </location>
</feature>
<reference evidence="3 4" key="1">
    <citation type="submission" date="2022-02" db="EMBL/GenBank/DDBJ databases">
        <title>Shinella B3.7 sp. nov., isolated from Sediment (Zhairuo Island).</title>
        <authorList>
            <person name="Chen G."/>
        </authorList>
    </citation>
    <scope>NUCLEOTIDE SEQUENCE [LARGE SCALE GENOMIC DNA]</scope>
    <source>
        <strain evidence="3 4">B3.7</strain>
    </source>
</reference>
<dbReference type="Gene3D" id="2.70.70.10">
    <property type="entry name" value="Glucose Permease (Domain IIA)"/>
    <property type="match status" value="1"/>
</dbReference>
<dbReference type="SUPFAM" id="SSF51261">
    <property type="entry name" value="Duplicated hybrid motif"/>
    <property type="match status" value="1"/>
</dbReference>
<comment type="caution">
    <text evidence="3">The sequence shown here is derived from an EMBL/GenBank/DDBJ whole genome shotgun (WGS) entry which is preliminary data.</text>
</comment>
<dbReference type="PANTHER" id="PTHR21666:SF270">
    <property type="entry name" value="MUREIN HYDROLASE ACTIVATOR ENVC"/>
    <property type="match status" value="1"/>
</dbReference>
<dbReference type="PANTHER" id="PTHR21666">
    <property type="entry name" value="PEPTIDASE-RELATED"/>
    <property type="match status" value="1"/>
</dbReference>
<feature type="transmembrane region" description="Helical" evidence="1">
    <location>
        <begin position="32"/>
        <end position="54"/>
    </location>
</feature>
<protein>
    <submittedName>
        <fullName evidence="3">M23 family metallopeptidase</fullName>
    </submittedName>
</protein>
<dbReference type="RefSeq" id="WP_241598460.1">
    <property type="nucleotide sequence ID" value="NZ_JAKVIN010000002.1"/>
</dbReference>
<feature type="transmembrane region" description="Helical" evidence="1">
    <location>
        <begin position="6"/>
        <end position="25"/>
    </location>
</feature>
<keyword evidence="1" id="KW-0812">Transmembrane</keyword>
<keyword evidence="1" id="KW-1133">Transmembrane helix</keyword>
<dbReference type="CDD" id="cd12797">
    <property type="entry name" value="M23_peptidase"/>
    <property type="match status" value="1"/>
</dbReference>
<evidence type="ECO:0000313" key="4">
    <source>
        <dbReference type="Proteomes" id="UP001201844"/>
    </source>
</evidence>
<accession>A0ABT0CJ15</accession>
<keyword evidence="1" id="KW-0472">Membrane</keyword>
<dbReference type="InterPro" id="IPR050570">
    <property type="entry name" value="Cell_wall_metabolism_enzyme"/>
</dbReference>
<evidence type="ECO:0000256" key="1">
    <source>
        <dbReference type="SAM" id="Phobius"/>
    </source>
</evidence>
<dbReference type="Proteomes" id="UP001201844">
    <property type="component" value="Unassembled WGS sequence"/>
</dbReference>
<name>A0ABT0CJ15_9HYPH</name>
<dbReference type="InterPro" id="IPR016047">
    <property type="entry name" value="M23ase_b-sheet_dom"/>
</dbReference>
<gene>
    <name evidence="3" type="ORF">MKI86_05590</name>
</gene>
<dbReference type="EMBL" id="JAKVIN010000002">
    <property type="protein sequence ID" value="MCJ8148601.1"/>
    <property type="molecule type" value="Genomic_DNA"/>
</dbReference>
<evidence type="ECO:0000259" key="2">
    <source>
        <dbReference type="Pfam" id="PF01551"/>
    </source>
</evidence>